<organism evidence="2">
    <name type="scientific">mine drainage metagenome</name>
    <dbReference type="NCBI Taxonomy" id="410659"/>
    <lineage>
        <taxon>unclassified sequences</taxon>
        <taxon>metagenomes</taxon>
        <taxon>ecological metagenomes</taxon>
    </lineage>
</organism>
<protein>
    <submittedName>
        <fullName evidence="2">Uncharacterized protein</fullName>
    </submittedName>
</protein>
<evidence type="ECO:0000313" key="2">
    <source>
        <dbReference type="EMBL" id="OIQ66320.1"/>
    </source>
</evidence>
<name>A0A1J5P6D5_9ZZZZ</name>
<sequence>MIGGEDKGLSRDDRRESVAAHAQSGKALRKPRIAIEGEKERAGREGAPGNPKPIVHRQKS</sequence>
<feature type="compositionally biased region" description="Basic and acidic residues" evidence="1">
    <location>
        <begin position="1"/>
        <end position="18"/>
    </location>
</feature>
<feature type="region of interest" description="Disordered" evidence="1">
    <location>
        <begin position="1"/>
        <end position="60"/>
    </location>
</feature>
<dbReference type="AlphaFoldDB" id="A0A1J5P6D5"/>
<dbReference type="EMBL" id="MLJW01006687">
    <property type="protein sequence ID" value="OIQ66320.1"/>
    <property type="molecule type" value="Genomic_DNA"/>
</dbReference>
<gene>
    <name evidence="2" type="ORF">GALL_521130</name>
</gene>
<reference evidence="2" key="1">
    <citation type="submission" date="2016-10" db="EMBL/GenBank/DDBJ databases">
        <title>Sequence of Gallionella enrichment culture.</title>
        <authorList>
            <person name="Poehlein A."/>
            <person name="Muehling M."/>
            <person name="Daniel R."/>
        </authorList>
    </citation>
    <scope>NUCLEOTIDE SEQUENCE</scope>
</reference>
<feature type="compositionally biased region" description="Basic and acidic residues" evidence="1">
    <location>
        <begin position="33"/>
        <end position="44"/>
    </location>
</feature>
<evidence type="ECO:0000256" key="1">
    <source>
        <dbReference type="SAM" id="MobiDB-lite"/>
    </source>
</evidence>
<comment type="caution">
    <text evidence="2">The sequence shown here is derived from an EMBL/GenBank/DDBJ whole genome shotgun (WGS) entry which is preliminary data.</text>
</comment>
<proteinExistence type="predicted"/>
<accession>A0A1J5P6D5</accession>